<name>A0A6G0U497_APHGL</name>
<reference evidence="1 2" key="1">
    <citation type="submission" date="2019-08" db="EMBL/GenBank/DDBJ databases">
        <title>The genome of the soybean aphid Biotype 1, its phylome, world population structure and adaptation to the North American continent.</title>
        <authorList>
            <person name="Giordano R."/>
            <person name="Donthu R.K."/>
            <person name="Hernandez A.G."/>
            <person name="Wright C.L."/>
            <person name="Zimin A.V."/>
        </authorList>
    </citation>
    <scope>NUCLEOTIDE SEQUENCE [LARGE SCALE GENOMIC DNA]</scope>
    <source>
        <tissue evidence="1">Whole aphids</tissue>
    </source>
</reference>
<dbReference type="Proteomes" id="UP000475862">
    <property type="component" value="Unassembled WGS sequence"/>
</dbReference>
<evidence type="ECO:0000313" key="2">
    <source>
        <dbReference type="Proteomes" id="UP000475862"/>
    </source>
</evidence>
<comment type="caution">
    <text evidence="1">The sequence shown here is derived from an EMBL/GenBank/DDBJ whole genome shotgun (WGS) entry which is preliminary data.</text>
</comment>
<dbReference type="AlphaFoldDB" id="A0A6G0U497"/>
<accession>A0A6G0U497</accession>
<keyword evidence="2" id="KW-1185">Reference proteome</keyword>
<protein>
    <submittedName>
        <fullName evidence="1">Uncharacterized protein</fullName>
    </submittedName>
</protein>
<gene>
    <name evidence="1" type="ORF">AGLY_002957</name>
</gene>
<evidence type="ECO:0000313" key="1">
    <source>
        <dbReference type="EMBL" id="KAE9543046.1"/>
    </source>
</evidence>
<dbReference type="OrthoDB" id="2499658at2759"/>
<organism evidence="1 2">
    <name type="scientific">Aphis glycines</name>
    <name type="common">Soybean aphid</name>
    <dbReference type="NCBI Taxonomy" id="307491"/>
    <lineage>
        <taxon>Eukaryota</taxon>
        <taxon>Metazoa</taxon>
        <taxon>Ecdysozoa</taxon>
        <taxon>Arthropoda</taxon>
        <taxon>Hexapoda</taxon>
        <taxon>Insecta</taxon>
        <taxon>Pterygota</taxon>
        <taxon>Neoptera</taxon>
        <taxon>Paraneoptera</taxon>
        <taxon>Hemiptera</taxon>
        <taxon>Sternorrhyncha</taxon>
        <taxon>Aphidomorpha</taxon>
        <taxon>Aphidoidea</taxon>
        <taxon>Aphididae</taxon>
        <taxon>Aphidini</taxon>
        <taxon>Aphis</taxon>
        <taxon>Aphis</taxon>
    </lineage>
</organism>
<dbReference type="EMBL" id="VYZN01000009">
    <property type="protein sequence ID" value="KAE9543046.1"/>
    <property type="molecule type" value="Genomic_DNA"/>
</dbReference>
<proteinExistence type="predicted"/>
<sequence>MILWKKNHDEPIIQLVACENFFEILNTIRKNIVHEGRDKMMYALKDKYYIPNPIVPIFYKLCNVCNLKKSQQHKNIVVKPILSKDFNVRGQVDLIDFQSTPSEKVEAFEGRKKTAEKMIQASDQKLVIIEVGNYVLVNIPKVDRGPLGPLDTQNIIGKVIDNKNNVYQIGTRFEIINTWLSRNVLQTSDAEFLDELPDTMLKLRKIVNKHSQFGGQGYQKCFCKTSCKTNRCACRKNNVLCSSICHEKTSCNNNNII</sequence>